<keyword evidence="3 7" id="KW-0812">Transmembrane</keyword>
<proteinExistence type="inferred from homology"/>
<dbReference type="GO" id="GO:0016020">
    <property type="term" value="C:membrane"/>
    <property type="evidence" value="ECO:0007669"/>
    <property type="project" value="UniProtKB-SubCell"/>
</dbReference>
<keyword evidence="10" id="KW-1185">Reference proteome</keyword>
<dbReference type="PANTHER" id="PTHR22811">
    <property type="entry name" value="TRANSMEMBRANE EMP24 DOMAIN-CONTAINING PROTEIN"/>
    <property type="match status" value="1"/>
</dbReference>
<dbReference type="InterPro" id="IPR015720">
    <property type="entry name" value="Emp24-like"/>
</dbReference>
<organism evidence="9 10">
    <name type="scientific">Stylonychia lemnae</name>
    <name type="common">Ciliate</name>
    <dbReference type="NCBI Taxonomy" id="5949"/>
    <lineage>
        <taxon>Eukaryota</taxon>
        <taxon>Sar</taxon>
        <taxon>Alveolata</taxon>
        <taxon>Ciliophora</taxon>
        <taxon>Intramacronucleata</taxon>
        <taxon>Spirotrichea</taxon>
        <taxon>Stichotrichia</taxon>
        <taxon>Sporadotrichida</taxon>
        <taxon>Oxytrichidae</taxon>
        <taxon>Stylonychinae</taxon>
        <taxon>Stylonychia</taxon>
    </lineage>
</organism>
<keyword evidence="5 7" id="KW-1133">Transmembrane helix</keyword>
<comment type="subcellular location">
    <subcellularLocation>
        <location evidence="1">Membrane</location>
        <topology evidence="1">Single-pass type I membrane protein</topology>
    </subcellularLocation>
</comment>
<gene>
    <name evidence="9" type="primary">Contig13930.g14868</name>
    <name evidence="9" type="ORF">STYLEM_12076</name>
</gene>
<feature type="domain" description="GOLD" evidence="8">
    <location>
        <begin position="1"/>
        <end position="174"/>
    </location>
</feature>
<sequence>MGITVQDQEKRCMIFHGNQDKYLNFQYVVFGRGDHDINLHVKSGSGEENFLRMRELKQSFKFQSNRRLELCFQSLDYHSKTIDFHAVVEDQEFLQSSGHVTINHIDEQMHKIKETLQQFRVVSSNIYYKSEQDEELQRASKSVISTFNWLSVIKLLLMLLVCGLQVYFVTQFFNNSASKRNKIGGFLGV</sequence>
<dbReference type="SMART" id="SM01190">
    <property type="entry name" value="EMP24_GP25L"/>
    <property type="match status" value="1"/>
</dbReference>
<evidence type="ECO:0000256" key="3">
    <source>
        <dbReference type="ARBA" id="ARBA00022692"/>
    </source>
</evidence>
<dbReference type="AlphaFoldDB" id="A0A078ANZ9"/>
<evidence type="ECO:0000256" key="1">
    <source>
        <dbReference type="ARBA" id="ARBA00004479"/>
    </source>
</evidence>
<name>A0A078ANZ9_STYLE</name>
<evidence type="ECO:0000313" key="10">
    <source>
        <dbReference type="Proteomes" id="UP000039865"/>
    </source>
</evidence>
<comment type="similarity">
    <text evidence="2">Belongs to the EMP24/GP25L family.</text>
</comment>
<keyword evidence="4" id="KW-0732">Signal</keyword>
<evidence type="ECO:0000256" key="7">
    <source>
        <dbReference type="SAM" id="Phobius"/>
    </source>
</evidence>
<keyword evidence="6 7" id="KW-0472">Membrane</keyword>
<evidence type="ECO:0000259" key="8">
    <source>
        <dbReference type="SMART" id="SM01190"/>
    </source>
</evidence>
<dbReference type="Proteomes" id="UP000039865">
    <property type="component" value="Unassembled WGS sequence"/>
</dbReference>
<dbReference type="Pfam" id="PF01105">
    <property type="entry name" value="EMP24_GP25L"/>
    <property type="match status" value="1"/>
</dbReference>
<evidence type="ECO:0000256" key="5">
    <source>
        <dbReference type="ARBA" id="ARBA00022989"/>
    </source>
</evidence>
<reference evidence="9 10" key="1">
    <citation type="submission" date="2014-06" db="EMBL/GenBank/DDBJ databases">
        <authorList>
            <person name="Swart Estienne"/>
        </authorList>
    </citation>
    <scope>NUCLEOTIDE SEQUENCE [LARGE SCALE GENOMIC DNA]</scope>
    <source>
        <strain evidence="9 10">130c</strain>
    </source>
</reference>
<accession>A0A078ANZ9</accession>
<evidence type="ECO:0000256" key="4">
    <source>
        <dbReference type="ARBA" id="ARBA00022729"/>
    </source>
</evidence>
<dbReference type="InParanoid" id="A0A078ANZ9"/>
<feature type="transmembrane region" description="Helical" evidence="7">
    <location>
        <begin position="147"/>
        <end position="170"/>
    </location>
</feature>
<dbReference type="InterPro" id="IPR009038">
    <property type="entry name" value="GOLD_dom"/>
</dbReference>
<evidence type="ECO:0000256" key="2">
    <source>
        <dbReference type="ARBA" id="ARBA00007104"/>
    </source>
</evidence>
<evidence type="ECO:0000313" key="9">
    <source>
        <dbReference type="EMBL" id="CDW83037.1"/>
    </source>
</evidence>
<protein>
    <submittedName>
        <fullName evidence="9">Emp24 gp25l p24 family protein</fullName>
    </submittedName>
</protein>
<evidence type="ECO:0000256" key="6">
    <source>
        <dbReference type="ARBA" id="ARBA00023136"/>
    </source>
</evidence>
<dbReference type="EMBL" id="CCKQ01011466">
    <property type="protein sequence ID" value="CDW83037.1"/>
    <property type="molecule type" value="Genomic_DNA"/>
</dbReference>